<comment type="caution">
    <text evidence="1">The sequence shown here is derived from an EMBL/GenBank/DDBJ whole genome shotgun (WGS) entry which is preliminary data.</text>
</comment>
<keyword evidence="2" id="KW-1185">Reference proteome</keyword>
<sequence length="248" mass="27167">MAGDLLGTMADDLGIPRMHGEEDTSFVCRVSYSALRFWMQAFCLDDGFGGSYGISRPTIARKSAAWLRNLAGPYPDILEWYEHGAGMRRNLSDIARLLTDVSDLLETDNGLYRCTARHTVPLGTRSSLLLGLTDPTNLTSTGVPPMSGMMRLTGLTGEVPSLSAASINGTTRHRPSKRKAVITPTEDERYIAIDLSRPPSVSIQASRFNLLTWPVSSVDDASHRLARAEYGLTLMQLLESEGYAIVTR</sequence>
<evidence type="ECO:0000313" key="2">
    <source>
        <dbReference type="Proteomes" id="UP000483293"/>
    </source>
</evidence>
<dbReference type="Proteomes" id="UP000483293">
    <property type="component" value="Unassembled WGS sequence"/>
</dbReference>
<name>A0A6L9SPN8_9BIFI</name>
<dbReference type="AlphaFoldDB" id="A0A6L9SPN8"/>
<dbReference type="RefSeq" id="WP_163196154.1">
    <property type="nucleotide sequence ID" value="NZ_WHZV01000001.1"/>
</dbReference>
<proteinExistence type="predicted"/>
<gene>
    <name evidence="1" type="ORF">GFD21_01560</name>
</gene>
<organism evidence="1 2">
    <name type="scientific">Bifidobacterium platyrrhinorum</name>
    <dbReference type="NCBI Taxonomy" id="2661628"/>
    <lineage>
        <taxon>Bacteria</taxon>
        <taxon>Bacillati</taxon>
        <taxon>Actinomycetota</taxon>
        <taxon>Actinomycetes</taxon>
        <taxon>Bifidobacteriales</taxon>
        <taxon>Bifidobacteriaceae</taxon>
        <taxon>Bifidobacterium</taxon>
    </lineage>
</organism>
<protein>
    <submittedName>
        <fullName evidence="1">Uncharacterized protein</fullName>
    </submittedName>
</protein>
<accession>A0A6L9SPN8</accession>
<dbReference type="EMBL" id="WHZV01000001">
    <property type="protein sequence ID" value="NEG54490.1"/>
    <property type="molecule type" value="Genomic_DNA"/>
</dbReference>
<evidence type="ECO:0000313" key="1">
    <source>
        <dbReference type="EMBL" id="NEG54490.1"/>
    </source>
</evidence>
<reference evidence="1 2" key="1">
    <citation type="submission" date="2019-10" db="EMBL/GenBank/DDBJ databases">
        <title>Bifidobacterium from non-human primates.</title>
        <authorList>
            <person name="Modesto M."/>
        </authorList>
    </citation>
    <scope>NUCLEOTIDE SEQUENCE [LARGE SCALE GENOMIC DNA]</scope>
    <source>
        <strain evidence="1 2">SMA15</strain>
    </source>
</reference>